<protein>
    <submittedName>
        <fullName evidence="2">Uncharacterized protein</fullName>
    </submittedName>
</protein>
<evidence type="ECO:0000256" key="1">
    <source>
        <dbReference type="SAM" id="MobiDB-lite"/>
    </source>
</evidence>
<gene>
    <name evidence="2" type="ORF">HGM15179_020579</name>
</gene>
<dbReference type="AlphaFoldDB" id="A0A8K1D6N5"/>
<evidence type="ECO:0000313" key="2">
    <source>
        <dbReference type="EMBL" id="TRZ06528.1"/>
    </source>
</evidence>
<reference evidence="2" key="1">
    <citation type="submission" date="2019-04" db="EMBL/GenBank/DDBJ databases">
        <title>Genome assembly of Zosterops borbonicus 15179.</title>
        <authorList>
            <person name="Leroy T."/>
            <person name="Anselmetti Y."/>
            <person name="Tilak M.-K."/>
            <person name="Nabholz B."/>
        </authorList>
    </citation>
    <scope>NUCLEOTIDE SEQUENCE</scope>
    <source>
        <strain evidence="2">HGM_15179</strain>
        <tissue evidence="2">Muscle</tissue>
    </source>
</reference>
<comment type="caution">
    <text evidence="2">The sequence shown here is derived from an EMBL/GenBank/DDBJ whole genome shotgun (WGS) entry which is preliminary data.</text>
</comment>
<sequence>IWRQKCLGSQARARPLHNSQENIPGIPRTGKRGWNPLRAPRRGILAFPDPTAPGAPPRT</sequence>
<feature type="region of interest" description="Disordered" evidence="1">
    <location>
        <begin position="1"/>
        <end position="59"/>
    </location>
</feature>
<feature type="non-terminal residue" evidence="2">
    <location>
        <position position="1"/>
    </location>
</feature>
<dbReference type="EMBL" id="SWJQ01002422">
    <property type="protein sequence ID" value="TRZ06528.1"/>
    <property type="molecule type" value="Genomic_DNA"/>
</dbReference>
<organism evidence="2 3">
    <name type="scientific">Zosterops borbonicus</name>
    <dbReference type="NCBI Taxonomy" id="364589"/>
    <lineage>
        <taxon>Eukaryota</taxon>
        <taxon>Metazoa</taxon>
        <taxon>Chordata</taxon>
        <taxon>Craniata</taxon>
        <taxon>Vertebrata</taxon>
        <taxon>Euteleostomi</taxon>
        <taxon>Archelosauria</taxon>
        <taxon>Archosauria</taxon>
        <taxon>Dinosauria</taxon>
        <taxon>Saurischia</taxon>
        <taxon>Theropoda</taxon>
        <taxon>Coelurosauria</taxon>
        <taxon>Aves</taxon>
        <taxon>Neognathae</taxon>
        <taxon>Neoaves</taxon>
        <taxon>Telluraves</taxon>
        <taxon>Australaves</taxon>
        <taxon>Passeriformes</taxon>
        <taxon>Sylvioidea</taxon>
        <taxon>Zosteropidae</taxon>
        <taxon>Zosterops</taxon>
    </lineage>
</organism>
<evidence type="ECO:0000313" key="3">
    <source>
        <dbReference type="Proteomes" id="UP000796761"/>
    </source>
</evidence>
<dbReference type="Proteomes" id="UP000796761">
    <property type="component" value="Unassembled WGS sequence"/>
</dbReference>
<keyword evidence="3" id="KW-1185">Reference proteome</keyword>
<feature type="non-terminal residue" evidence="2">
    <location>
        <position position="59"/>
    </location>
</feature>
<name>A0A8K1D6N5_9PASS</name>
<accession>A0A8K1D6N5</accession>
<feature type="compositionally biased region" description="Pro residues" evidence="1">
    <location>
        <begin position="50"/>
        <end position="59"/>
    </location>
</feature>
<proteinExistence type="predicted"/>